<keyword evidence="3" id="KW-1185">Reference proteome</keyword>
<evidence type="ECO:0000313" key="3">
    <source>
        <dbReference type="Proteomes" id="UP001519460"/>
    </source>
</evidence>
<dbReference type="Proteomes" id="UP001519460">
    <property type="component" value="Unassembled WGS sequence"/>
</dbReference>
<accession>A0ABD0L4M6</accession>
<evidence type="ECO:0000313" key="2">
    <source>
        <dbReference type="EMBL" id="KAK7493992.1"/>
    </source>
</evidence>
<comment type="caution">
    <text evidence="2">The sequence shown here is derived from an EMBL/GenBank/DDBJ whole genome shotgun (WGS) entry which is preliminary data.</text>
</comment>
<evidence type="ECO:0000256" key="1">
    <source>
        <dbReference type="SAM" id="MobiDB-lite"/>
    </source>
</evidence>
<protein>
    <submittedName>
        <fullName evidence="2">Uncharacterized protein</fullName>
    </submittedName>
</protein>
<sequence length="109" mass="11782">MYLTAGCRQEGERQGSERPGQQDWVFGEENHVTLGEPVCQETTGCGGLEDGDVSFERPRSSLSFGQVGFPTSRPSKRGTDTSGVFGEDREICEHVLSLALLDATDQLSG</sequence>
<feature type="region of interest" description="Disordered" evidence="1">
    <location>
        <begin position="1"/>
        <end position="21"/>
    </location>
</feature>
<gene>
    <name evidence="2" type="ORF">BaRGS_00014874</name>
</gene>
<feature type="region of interest" description="Disordered" evidence="1">
    <location>
        <begin position="43"/>
        <end position="84"/>
    </location>
</feature>
<dbReference type="EMBL" id="JACVVK020000088">
    <property type="protein sequence ID" value="KAK7493992.1"/>
    <property type="molecule type" value="Genomic_DNA"/>
</dbReference>
<proteinExistence type="predicted"/>
<dbReference type="AlphaFoldDB" id="A0ABD0L4M6"/>
<name>A0ABD0L4M6_9CAEN</name>
<reference evidence="2 3" key="1">
    <citation type="journal article" date="2023" name="Sci. Data">
        <title>Genome assembly of the Korean intertidal mud-creeper Batillaria attramentaria.</title>
        <authorList>
            <person name="Patra A.K."/>
            <person name="Ho P.T."/>
            <person name="Jun S."/>
            <person name="Lee S.J."/>
            <person name="Kim Y."/>
            <person name="Won Y.J."/>
        </authorList>
    </citation>
    <scope>NUCLEOTIDE SEQUENCE [LARGE SCALE GENOMIC DNA]</scope>
    <source>
        <strain evidence="2">Wonlab-2016</strain>
    </source>
</reference>
<organism evidence="2 3">
    <name type="scientific">Batillaria attramentaria</name>
    <dbReference type="NCBI Taxonomy" id="370345"/>
    <lineage>
        <taxon>Eukaryota</taxon>
        <taxon>Metazoa</taxon>
        <taxon>Spiralia</taxon>
        <taxon>Lophotrochozoa</taxon>
        <taxon>Mollusca</taxon>
        <taxon>Gastropoda</taxon>
        <taxon>Caenogastropoda</taxon>
        <taxon>Sorbeoconcha</taxon>
        <taxon>Cerithioidea</taxon>
        <taxon>Batillariidae</taxon>
        <taxon>Batillaria</taxon>
    </lineage>
</organism>